<comment type="caution">
    <text evidence="2">The sequence shown here is derived from an EMBL/GenBank/DDBJ whole genome shotgun (WGS) entry which is preliminary data.</text>
</comment>
<protein>
    <recommendedName>
        <fullName evidence="4">Secreted protein</fullName>
    </recommendedName>
</protein>
<accession>A0A1Y2HPL5</accession>
<name>A0A1Y2HPL5_9FUNG</name>
<proteinExistence type="predicted"/>
<evidence type="ECO:0000313" key="3">
    <source>
        <dbReference type="Proteomes" id="UP000193411"/>
    </source>
</evidence>
<gene>
    <name evidence="2" type="ORF">BCR44DRAFT_1433889</name>
</gene>
<feature type="signal peptide" evidence="1">
    <location>
        <begin position="1"/>
        <end position="21"/>
    </location>
</feature>
<feature type="chain" id="PRO_5012101559" description="Secreted protein" evidence="1">
    <location>
        <begin position="22"/>
        <end position="89"/>
    </location>
</feature>
<organism evidence="2 3">
    <name type="scientific">Catenaria anguillulae PL171</name>
    <dbReference type="NCBI Taxonomy" id="765915"/>
    <lineage>
        <taxon>Eukaryota</taxon>
        <taxon>Fungi</taxon>
        <taxon>Fungi incertae sedis</taxon>
        <taxon>Blastocladiomycota</taxon>
        <taxon>Blastocladiomycetes</taxon>
        <taxon>Blastocladiales</taxon>
        <taxon>Catenariaceae</taxon>
        <taxon>Catenaria</taxon>
    </lineage>
</organism>
<dbReference type="AlphaFoldDB" id="A0A1Y2HPL5"/>
<sequence length="89" mass="10103">MRHIVGHIVALLALPGVKVHSEIHRPDPCPIIFIHCPQPTRCLAWRVRPRPLLQHDQVQVVASQCLSYCVNPSIHAQSKRRHRPNSSPT</sequence>
<evidence type="ECO:0000256" key="1">
    <source>
        <dbReference type="SAM" id="SignalP"/>
    </source>
</evidence>
<dbReference type="Proteomes" id="UP000193411">
    <property type="component" value="Unassembled WGS sequence"/>
</dbReference>
<evidence type="ECO:0008006" key="4">
    <source>
        <dbReference type="Google" id="ProtNLM"/>
    </source>
</evidence>
<keyword evidence="1" id="KW-0732">Signal</keyword>
<dbReference type="EMBL" id="MCFL01000021">
    <property type="protein sequence ID" value="ORZ35633.1"/>
    <property type="molecule type" value="Genomic_DNA"/>
</dbReference>
<evidence type="ECO:0000313" key="2">
    <source>
        <dbReference type="EMBL" id="ORZ35633.1"/>
    </source>
</evidence>
<keyword evidence="3" id="KW-1185">Reference proteome</keyword>
<reference evidence="2 3" key="1">
    <citation type="submission" date="2016-07" db="EMBL/GenBank/DDBJ databases">
        <title>Pervasive Adenine N6-methylation of Active Genes in Fungi.</title>
        <authorList>
            <consortium name="DOE Joint Genome Institute"/>
            <person name="Mondo S.J."/>
            <person name="Dannebaum R.O."/>
            <person name="Kuo R.C."/>
            <person name="Labutti K."/>
            <person name="Haridas S."/>
            <person name="Kuo A."/>
            <person name="Salamov A."/>
            <person name="Ahrendt S.R."/>
            <person name="Lipzen A."/>
            <person name="Sullivan W."/>
            <person name="Andreopoulos W.B."/>
            <person name="Clum A."/>
            <person name="Lindquist E."/>
            <person name="Daum C."/>
            <person name="Ramamoorthy G.K."/>
            <person name="Gryganskyi A."/>
            <person name="Culley D."/>
            <person name="Magnuson J.K."/>
            <person name="James T.Y."/>
            <person name="O'Malley M.A."/>
            <person name="Stajich J.E."/>
            <person name="Spatafora J.W."/>
            <person name="Visel A."/>
            <person name="Grigoriev I.V."/>
        </authorList>
    </citation>
    <scope>NUCLEOTIDE SEQUENCE [LARGE SCALE GENOMIC DNA]</scope>
    <source>
        <strain evidence="2 3">PL171</strain>
    </source>
</reference>